<organism evidence="2 3">
    <name type="scientific">Rousettus aegyptiacus</name>
    <name type="common">Egyptian fruit bat</name>
    <name type="synonym">Pteropus aegyptiacus</name>
    <dbReference type="NCBI Taxonomy" id="9407"/>
    <lineage>
        <taxon>Eukaryota</taxon>
        <taxon>Metazoa</taxon>
        <taxon>Chordata</taxon>
        <taxon>Craniata</taxon>
        <taxon>Vertebrata</taxon>
        <taxon>Euteleostomi</taxon>
        <taxon>Mammalia</taxon>
        <taxon>Eutheria</taxon>
        <taxon>Laurasiatheria</taxon>
        <taxon>Chiroptera</taxon>
        <taxon>Yinpterochiroptera</taxon>
        <taxon>Pteropodoidea</taxon>
        <taxon>Pteropodidae</taxon>
        <taxon>Rousettinae</taxon>
        <taxon>Rousettus</taxon>
    </lineage>
</organism>
<evidence type="ECO:0000313" key="2">
    <source>
        <dbReference type="EMBL" id="KAF6506164.1"/>
    </source>
</evidence>
<dbReference type="PANTHER" id="PTHR33331:SF13">
    <property type="entry name" value="COILED-COIL DOMAIN CONTAINING 162"/>
    <property type="match status" value="1"/>
</dbReference>
<feature type="coiled-coil region" evidence="1">
    <location>
        <begin position="78"/>
        <end position="130"/>
    </location>
</feature>
<comment type="caution">
    <text evidence="2">The sequence shown here is derived from an EMBL/GenBank/DDBJ whole genome shotgun (WGS) entry which is preliminary data.</text>
</comment>
<protein>
    <submittedName>
        <fullName evidence="2">Uncharacterized protein</fullName>
    </submittedName>
</protein>
<evidence type="ECO:0000313" key="3">
    <source>
        <dbReference type="Proteomes" id="UP000593571"/>
    </source>
</evidence>
<sequence>MKNKKECLSIKLMAEQEVVLFRQQLQALRQALARAQADNMRMRQQQDSQAQLLKELEHRVTQETLHRQQLDLLKTSSMEKLLEDVEQKEQHLRILTEEAERASKLGQLQRKKIQREVRQMRSRLAQERSMKLDAFQRVEELQSRLDDAVRASVPMSSPGGLRSRAQYSLSSASISSRYSQQHLLKTNLMGNKIARGIQRPKTVPIKHKKRTDDAFLPHVAENVQLSAFQVQTAPPRIPFRPDW</sequence>
<dbReference type="AlphaFoldDB" id="A0A7J8KBF0"/>
<dbReference type="InterPro" id="IPR040401">
    <property type="entry name" value="CCDC162"/>
</dbReference>
<keyword evidence="3" id="KW-1185">Reference proteome</keyword>
<dbReference type="PANTHER" id="PTHR33331">
    <property type="entry name" value="COILED-COIL DOMAIN-CONTAINING PROTEIN 162"/>
    <property type="match status" value="1"/>
</dbReference>
<proteinExistence type="predicted"/>
<keyword evidence="1" id="KW-0175">Coiled coil</keyword>
<reference evidence="2 3" key="1">
    <citation type="journal article" date="2020" name="Nature">
        <title>Six reference-quality genomes reveal evolution of bat adaptations.</title>
        <authorList>
            <person name="Jebb D."/>
            <person name="Huang Z."/>
            <person name="Pippel M."/>
            <person name="Hughes G.M."/>
            <person name="Lavrichenko K."/>
            <person name="Devanna P."/>
            <person name="Winkler S."/>
            <person name="Jermiin L.S."/>
            <person name="Skirmuntt E.C."/>
            <person name="Katzourakis A."/>
            <person name="Burkitt-Gray L."/>
            <person name="Ray D.A."/>
            <person name="Sullivan K.A.M."/>
            <person name="Roscito J.G."/>
            <person name="Kirilenko B.M."/>
            <person name="Davalos L.M."/>
            <person name="Corthals A.P."/>
            <person name="Power M.L."/>
            <person name="Jones G."/>
            <person name="Ransome R.D."/>
            <person name="Dechmann D.K.N."/>
            <person name="Locatelli A.G."/>
            <person name="Puechmaille S.J."/>
            <person name="Fedrigo O."/>
            <person name="Jarvis E.D."/>
            <person name="Hiller M."/>
            <person name="Vernes S.C."/>
            <person name="Myers E.W."/>
            <person name="Teeling E.C."/>
        </authorList>
    </citation>
    <scope>NUCLEOTIDE SEQUENCE [LARGE SCALE GENOMIC DNA]</scope>
    <source>
        <strain evidence="2">MRouAeg1</strain>
        <tissue evidence="2">Muscle</tissue>
    </source>
</reference>
<name>A0A7J8KBF0_ROUAE</name>
<dbReference type="Proteomes" id="UP000593571">
    <property type="component" value="Unassembled WGS sequence"/>
</dbReference>
<evidence type="ECO:0000256" key="1">
    <source>
        <dbReference type="SAM" id="Coils"/>
    </source>
</evidence>
<accession>A0A7J8KBF0</accession>
<dbReference type="EMBL" id="JACASE010000001">
    <property type="protein sequence ID" value="KAF6506164.1"/>
    <property type="molecule type" value="Genomic_DNA"/>
</dbReference>
<feature type="coiled-coil region" evidence="1">
    <location>
        <begin position="18"/>
        <end position="45"/>
    </location>
</feature>
<gene>
    <name evidence="2" type="ORF">HJG63_007982</name>
</gene>